<dbReference type="InterPro" id="IPR006352">
    <property type="entry name" value="GlmM_bact"/>
</dbReference>
<evidence type="ECO:0000259" key="10">
    <source>
        <dbReference type="Pfam" id="PF02878"/>
    </source>
</evidence>
<dbReference type="PANTHER" id="PTHR42946:SF1">
    <property type="entry name" value="PHOSPHOGLUCOMUTASE (ALPHA-D-GLUCOSE-1,6-BISPHOSPHATE-DEPENDENT)"/>
    <property type="match status" value="1"/>
</dbReference>
<dbReference type="NCBIfam" id="TIGR01455">
    <property type="entry name" value="glmM"/>
    <property type="match status" value="1"/>
</dbReference>
<feature type="domain" description="Alpha-D-phosphohexomutase alpha/beta/alpha" evidence="11">
    <location>
        <begin position="163"/>
        <end position="248"/>
    </location>
</feature>
<accession>A0A511RKN0</accession>
<dbReference type="PROSITE" id="PS00710">
    <property type="entry name" value="PGM_PMM"/>
    <property type="match status" value="1"/>
</dbReference>
<dbReference type="PANTHER" id="PTHR42946">
    <property type="entry name" value="PHOSPHOHEXOSE MUTASE"/>
    <property type="match status" value="1"/>
</dbReference>
<dbReference type="GO" id="GO:0004615">
    <property type="term" value="F:phosphomannomutase activity"/>
    <property type="evidence" value="ECO:0007669"/>
    <property type="project" value="TreeGrafter"/>
</dbReference>
<comment type="cofactor">
    <cofactor evidence="6">
        <name>Mg(2+)</name>
        <dbReference type="ChEBI" id="CHEBI:18420"/>
    </cofactor>
    <text evidence="6">Binds 1 Mg(2+) ion per subunit.</text>
</comment>
<evidence type="ECO:0000256" key="3">
    <source>
        <dbReference type="ARBA" id="ARBA00022723"/>
    </source>
</evidence>
<dbReference type="InterPro" id="IPR005844">
    <property type="entry name" value="A-D-PHexomutase_a/b/a-I"/>
</dbReference>
<dbReference type="GO" id="GO:0009252">
    <property type="term" value="P:peptidoglycan biosynthetic process"/>
    <property type="evidence" value="ECO:0007669"/>
    <property type="project" value="TreeGrafter"/>
</dbReference>
<dbReference type="EC" id="5.4.2.10" evidence="6 8"/>
<dbReference type="NCBIfam" id="NF008139">
    <property type="entry name" value="PRK10887.1"/>
    <property type="match status" value="1"/>
</dbReference>
<evidence type="ECO:0000313" key="13">
    <source>
        <dbReference type="EMBL" id="GEM89376.1"/>
    </source>
</evidence>
<evidence type="ECO:0000256" key="5">
    <source>
        <dbReference type="ARBA" id="ARBA00023235"/>
    </source>
</evidence>
<dbReference type="CDD" id="cd05802">
    <property type="entry name" value="GlmM"/>
    <property type="match status" value="1"/>
</dbReference>
<proteinExistence type="inferred from homology"/>
<evidence type="ECO:0000256" key="6">
    <source>
        <dbReference type="HAMAP-Rule" id="MF_01554"/>
    </source>
</evidence>
<comment type="caution">
    <text evidence="13">The sequence shown here is derived from an EMBL/GenBank/DDBJ whole genome shotgun (WGS) entry which is preliminary data.</text>
</comment>
<dbReference type="AlphaFoldDB" id="A0A511RKN0"/>
<dbReference type="GO" id="GO:0005829">
    <property type="term" value="C:cytosol"/>
    <property type="evidence" value="ECO:0007669"/>
    <property type="project" value="TreeGrafter"/>
</dbReference>
<feature type="modified residue" description="Phosphoserine" evidence="6">
    <location>
        <position position="102"/>
    </location>
</feature>
<evidence type="ECO:0000259" key="11">
    <source>
        <dbReference type="Pfam" id="PF02879"/>
    </source>
</evidence>
<protein>
    <recommendedName>
        <fullName evidence="6 8">Phosphoglucosamine mutase</fullName>
        <ecNumber evidence="6 8">5.4.2.10</ecNumber>
    </recommendedName>
</protein>
<sequence length="434" mass="47047">MKRRYFGTDGIRGEAGREPLTPEFVLRLGKAAGRYLSQRAERPVVLIGKDTRESGDLLEAALAAGLLSQGVAVEHLGILPTPGVAFLTAELGADASVVISASHNPYQDNGIKFFGPGGTKLSDEAEAAIEELLEAELDTTRIATVRNHQEAERIYMDRLVRIGPRLDGLRVAMDTANGATYRVAPRVFQRLGAEVFAVFTTPDGRNINKGCGSTHPETLARIVREGGFDLGVAFDGDGDRVVLIDRKGREASGDHLLFINAVVREEPLVVGTIMSNLGLERALGERGIAFERTPVGDRYVYEALLRRGGRLGGEQSGHVLFLEHLPTGDGIQTALLTLAAVRDSGRPLEAWVDALPMYPQTLVNVPVSDKHRVMEHPELADWIARAEAMLGGGRINVRPSGTEPLVRIMAEGPEERAVHEAAAWLRERIEAAVE</sequence>
<reference evidence="13 14" key="1">
    <citation type="submission" date="2019-07" db="EMBL/GenBank/DDBJ databases">
        <title>Whole genome shotgun sequence of Oceanithermus desulfurans NBRC 100063.</title>
        <authorList>
            <person name="Hosoyama A."/>
            <person name="Uohara A."/>
            <person name="Ohji S."/>
            <person name="Ichikawa N."/>
        </authorList>
    </citation>
    <scope>NUCLEOTIDE SEQUENCE [LARGE SCALE GENOMIC DNA]</scope>
    <source>
        <strain evidence="13 14">NBRC 100063</strain>
    </source>
</reference>
<dbReference type="InterPro" id="IPR036900">
    <property type="entry name" value="A-D-PHexomutase_C_sf"/>
</dbReference>
<dbReference type="Pfam" id="PF00408">
    <property type="entry name" value="PGM_PMM_IV"/>
    <property type="match status" value="1"/>
</dbReference>
<dbReference type="InterPro" id="IPR050060">
    <property type="entry name" value="Phosphoglucosamine_mutase"/>
</dbReference>
<dbReference type="InterPro" id="IPR016066">
    <property type="entry name" value="A-D-PHexomutase_CS"/>
</dbReference>
<keyword evidence="3 6" id="KW-0479">Metal-binding</keyword>
<keyword evidence="5 6" id="KW-0413">Isomerase</keyword>
<evidence type="ECO:0000259" key="9">
    <source>
        <dbReference type="Pfam" id="PF00408"/>
    </source>
</evidence>
<dbReference type="RefSeq" id="WP_147146131.1">
    <property type="nucleotide sequence ID" value="NZ_BJXN01000004.1"/>
</dbReference>
<feature type="binding site" evidence="6">
    <location>
        <position position="237"/>
    </location>
    <ligand>
        <name>Mg(2+)</name>
        <dbReference type="ChEBI" id="CHEBI:18420"/>
    </ligand>
</feature>
<dbReference type="Pfam" id="PF02878">
    <property type="entry name" value="PGM_PMM_I"/>
    <property type="match status" value="1"/>
</dbReference>
<evidence type="ECO:0000313" key="14">
    <source>
        <dbReference type="Proteomes" id="UP000321827"/>
    </source>
</evidence>
<comment type="catalytic activity">
    <reaction evidence="6 8">
        <text>alpha-D-glucosamine 1-phosphate = D-glucosamine 6-phosphate</text>
        <dbReference type="Rhea" id="RHEA:23424"/>
        <dbReference type="ChEBI" id="CHEBI:58516"/>
        <dbReference type="ChEBI" id="CHEBI:58725"/>
        <dbReference type="EC" id="5.4.2.10"/>
    </reaction>
</comment>
<dbReference type="InterPro" id="IPR005843">
    <property type="entry name" value="A-D-PHexomutase_C"/>
</dbReference>
<feature type="binding site" evidence="6">
    <location>
        <position position="235"/>
    </location>
    <ligand>
        <name>Mg(2+)</name>
        <dbReference type="ChEBI" id="CHEBI:18420"/>
    </ligand>
</feature>
<evidence type="ECO:0000256" key="7">
    <source>
        <dbReference type="RuleBase" id="RU004326"/>
    </source>
</evidence>
<dbReference type="OrthoDB" id="9806956at2"/>
<dbReference type="GO" id="GO:0000287">
    <property type="term" value="F:magnesium ion binding"/>
    <property type="evidence" value="ECO:0007669"/>
    <property type="project" value="UniProtKB-UniRule"/>
</dbReference>
<feature type="binding site" evidence="6">
    <location>
        <position position="239"/>
    </location>
    <ligand>
        <name>Mg(2+)</name>
        <dbReference type="ChEBI" id="CHEBI:18420"/>
    </ligand>
</feature>
<keyword evidence="4 6" id="KW-0460">Magnesium</keyword>
<keyword evidence="2 6" id="KW-0597">Phosphoprotein</keyword>
<dbReference type="InterPro" id="IPR005841">
    <property type="entry name" value="Alpha-D-phosphohexomutase_SF"/>
</dbReference>
<organism evidence="13 14">
    <name type="scientific">Oceanithermus desulfurans NBRC 100063</name>
    <dbReference type="NCBI Taxonomy" id="1227550"/>
    <lineage>
        <taxon>Bacteria</taxon>
        <taxon>Thermotogati</taxon>
        <taxon>Deinococcota</taxon>
        <taxon>Deinococci</taxon>
        <taxon>Thermales</taxon>
        <taxon>Thermaceae</taxon>
        <taxon>Oceanithermus</taxon>
    </lineage>
</organism>
<dbReference type="Pfam" id="PF02879">
    <property type="entry name" value="PGM_PMM_II"/>
    <property type="match status" value="1"/>
</dbReference>
<dbReference type="Proteomes" id="UP000321827">
    <property type="component" value="Unassembled WGS sequence"/>
</dbReference>
<dbReference type="PRINTS" id="PR00509">
    <property type="entry name" value="PGMPMM"/>
</dbReference>
<dbReference type="FunFam" id="3.40.120.10:FF:000001">
    <property type="entry name" value="Phosphoglucosamine mutase"/>
    <property type="match status" value="1"/>
</dbReference>
<comment type="similarity">
    <text evidence="1 6 7">Belongs to the phosphohexose mutase family.</text>
</comment>
<dbReference type="InterPro" id="IPR005845">
    <property type="entry name" value="A-D-PHexomutase_a/b/a-II"/>
</dbReference>
<feature type="binding site" description="via phosphate group" evidence="6">
    <location>
        <position position="102"/>
    </location>
    <ligand>
        <name>Mg(2+)</name>
        <dbReference type="ChEBI" id="CHEBI:18420"/>
    </ligand>
</feature>
<dbReference type="SUPFAM" id="SSF55957">
    <property type="entry name" value="Phosphoglucomutase, C-terminal domain"/>
    <property type="match status" value="1"/>
</dbReference>
<dbReference type="InterPro" id="IPR016055">
    <property type="entry name" value="A-D-PHexomutase_a/b/a-I/II/III"/>
</dbReference>
<dbReference type="GO" id="GO:0006048">
    <property type="term" value="P:UDP-N-acetylglucosamine biosynthetic process"/>
    <property type="evidence" value="ECO:0007669"/>
    <property type="project" value="TreeGrafter"/>
</dbReference>
<comment type="PTM">
    <text evidence="6">Activated by phosphorylation.</text>
</comment>
<feature type="active site" description="Phosphoserine intermediate" evidence="6">
    <location>
        <position position="102"/>
    </location>
</feature>
<dbReference type="GO" id="GO:0005975">
    <property type="term" value="P:carbohydrate metabolic process"/>
    <property type="evidence" value="ECO:0007669"/>
    <property type="project" value="InterPro"/>
</dbReference>
<dbReference type="EMBL" id="BJXN01000004">
    <property type="protein sequence ID" value="GEM89376.1"/>
    <property type="molecule type" value="Genomic_DNA"/>
</dbReference>
<dbReference type="HAMAP" id="MF_01554_B">
    <property type="entry name" value="GlmM_B"/>
    <property type="match status" value="1"/>
</dbReference>
<evidence type="ECO:0000256" key="2">
    <source>
        <dbReference type="ARBA" id="ARBA00022553"/>
    </source>
</evidence>
<dbReference type="Pfam" id="PF02880">
    <property type="entry name" value="PGM_PMM_III"/>
    <property type="match status" value="1"/>
</dbReference>
<gene>
    <name evidence="6 13" type="primary">glmM</name>
    <name evidence="13" type="ORF">ODE01S_08100</name>
</gene>
<feature type="domain" description="Alpha-D-phosphohexomutase alpha/beta/alpha" evidence="10">
    <location>
        <begin position="3"/>
        <end position="136"/>
    </location>
</feature>
<feature type="domain" description="Alpha-D-phosphohexomutase alpha/beta/alpha" evidence="12">
    <location>
        <begin position="253"/>
        <end position="355"/>
    </location>
</feature>
<name>A0A511RKN0_9DEIN</name>
<evidence type="ECO:0000256" key="8">
    <source>
        <dbReference type="RuleBase" id="RU004327"/>
    </source>
</evidence>
<evidence type="ECO:0000256" key="1">
    <source>
        <dbReference type="ARBA" id="ARBA00010231"/>
    </source>
</evidence>
<dbReference type="GO" id="GO:0008966">
    <property type="term" value="F:phosphoglucosamine mutase activity"/>
    <property type="evidence" value="ECO:0007669"/>
    <property type="project" value="UniProtKB-UniRule"/>
</dbReference>
<dbReference type="InterPro" id="IPR005846">
    <property type="entry name" value="A-D-PHexomutase_a/b/a-III"/>
</dbReference>
<dbReference type="Gene3D" id="3.30.310.50">
    <property type="entry name" value="Alpha-D-phosphohexomutase, C-terminal domain"/>
    <property type="match status" value="1"/>
</dbReference>
<dbReference type="Gene3D" id="3.40.120.10">
    <property type="entry name" value="Alpha-D-Glucose-1,6-Bisphosphate, subunit A, domain 3"/>
    <property type="match status" value="3"/>
</dbReference>
<dbReference type="SUPFAM" id="SSF53738">
    <property type="entry name" value="Phosphoglucomutase, first 3 domains"/>
    <property type="match status" value="3"/>
</dbReference>
<feature type="domain" description="Alpha-D-phosphohexomutase C-terminal" evidence="9">
    <location>
        <begin position="362"/>
        <end position="423"/>
    </location>
</feature>
<evidence type="ECO:0000256" key="4">
    <source>
        <dbReference type="ARBA" id="ARBA00022842"/>
    </source>
</evidence>
<evidence type="ECO:0000259" key="12">
    <source>
        <dbReference type="Pfam" id="PF02880"/>
    </source>
</evidence>
<comment type="function">
    <text evidence="6 8">Catalyzes the conversion of glucosamine-6-phosphate to glucosamine-1-phosphate.</text>
</comment>
<dbReference type="FunFam" id="3.40.120.10:FF:000003">
    <property type="entry name" value="Phosphoglucosamine mutase"/>
    <property type="match status" value="1"/>
</dbReference>